<reference evidence="1" key="1">
    <citation type="submission" date="2021-06" db="EMBL/GenBank/DDBJ databases">
        <authorList>
            <person name="Kallberg Y."/>
            <person name="Tangrot J."/>
            <person name="Rosling A."/>
        </authorList>
    </citation>
    <scope>NUCLEOTIDE SEQUENCE</scope>
    <source>
        <strain evidence="1">87-6 pot B 2015</strain>
    </source>
</reference>
<sequence>MEDVYLEIIKKVPIGCNTLPSLNVMILESGDPSNCNDNVHAACKIYRDDLLHDLPY</sequence>
<dbReference type="EMBL" id="CAJVPP010014035">
    <property type="protein sequence ID" value="CAG8722853.1"/>
    <property type="molecule type" value="Genomic_DNA"/>
</dbReference>
<organism evidence="1 2">
    <name type="scientific">Funneliformis mosseae</name>
    <name type="common">Endomycorrhizal fungus</name>
    <name type="synonym">Glomus mosseae</name>
    <dbReference type="NCBI Taxonomy" id="27381"/>
    <lineage>
        <taxon>Eukaryota</taxon>
        <taxon>Fungi</taxon>
        <taxon>Fungi incertae sedis</taxon>
        <taxon>Mucoromycota</taxon>
        <taxon>Glomeromycotina</taxon>
        <taxon>Glomeromycetes</taxon>
        <taxon>Glomerales</taxon>
        <taxon>Glomeraceae</taxon>
        <taxon>Funneliformis</taxon>
    </lineage>
</organism>
<proteinExistence type="predicted"/>
<dbReference type="AlphaFoldDB" id="A0A9N9I6N4"/>
<accession>A0A9N9I6N4</accession>
<evidence type="ECO:0000313" key="1">
    <source>
        <dbReference type="EMBL" id="CAG8722853.1"/>
    </source>
</evidence>
<protein>
    <submittedName>
        <fullName evidence="1">15511_t:CDS:1</fullName>
    </submittedName>
</protein>
<evidence type="ECO:0000313" key="2">
    <source>
        <dbReference type="Proteomes" id="UP000789375"/>
    </source>
</evidence>
<feature type="non-terminal residue" evidence="1">
    <location>
        <position position="56"/>
    </location>
</feature>
<dbReference type="Proteomes" id="UP000789375">
    <property type="component" value="Unassembled WGS sequence"/>
</dbReference>
<gene>
    <name evidence="1" type="ORF">FMOSSE_LOCUS15123</name>
</gene>
<comment type="caution">
    <text evidence="1">The sequence shown here is derived from an EMBL/GenBank/DDBJ whole genome shotgun (WGS) entry which is preliminary data.</text>
</comment>
<name>A0A9N9I6N4_FUNMO</name>
<keyword evidence="2" id="KW-1185">Reference proteome</keyword>